<evidence type="ECO:0000259" key="17">
    <source>
        <dbReference type="PROSITE" id="PS50112"/>
    </source>
</evidence>
<dbReference type="GO" id="GO:0005524">
    <property type="term" value="F:ATP binding"/>
    <property type="evidence" value="ECO:0007669"/>
    <property type="project" value="UniProtKB-KW"/>
</dbReference>
<evidence type="ECO:0000259" key="18">
    <source>
        <dbReference type="PROSITE" id="PS50113"/>
    </source>
</evidence>
<dbReference type="EC" id="2.7.13.3" evidence="3"/>
<dbReference type="PRINTS" id="PR00344">
    <property type="entry name" value="BCTRLSENSOR"/>
</dbReference>
<evidence type="ECO:0000259" key="16">
    <source>
        <dbReference type="PROSITE" id="PS50109"/>
    </source>
</evidence>
<keyword evidence="8" id="KW-0418">Kinase</keyword>
<dbReference type="InterPro" id="IPR035965">
    <property type="entry name" value="PAS-like_dom_sf"/>
</dbReference>
<evidence type="ECO:0000256" key="12">
    <source>
        <dbReference type="ARBA" id="ARBA00023136"/>
    </source>
</evidence>
<evidence type="ECO:0000256" key="9">
    <source>
        <dbReference type="ARBA" id="ARBA00022840"/>
    </source>
</evidence>
<dbReference type="Gene3D" id="3.30.450.20">
    <property type="entry name" value="PAS domain"/>
    <property type="match status" value="3"/>
</dbReference>
<dbReference type="PROSITE" id="PS50113">
    <property type="entry name" value="PAC"/>
    <property type="match status" value="2"/>
</dbReference>
<dbReference type="Pfam" id="PF08447">
    <property type="entry name" value="PAS_3"/>
    <property type="match status" value="1"/>
</dbReference>
<dbReference type="PANTHER" id="PTHR43047">
    <property type="entry name" value="TWO-COMPONENT HISTIDINE PROTEIN KINASE"/>
    <property type="match status" value="1"/>
</dbReference>
<name>A0ABT5DL42_9BACT</name>
<keyword evidence="6 15" id="KW-0812">Transmembrane</keyword>
<keyword evidence="5" id="KW-0808">Transferase</keyword>
<dbReference type="EMBL" id="JAQNDM010000002">
    <property type="protein sequence ID" value="MDC0713086.1"/>
    <property type="molecule type" value="Genomic_DNA"/>
</dbReference>
<dbReference type="InterPro" id="IPR029016">
    <property type="entry name" value="GAF-like_dom_sf"/>
</dbReference>
<dbReference type="SMART" id="SM00387">
    <property type="entry name" value="HATPase_c"/>
    <property type="match status" value="1"/>
</dbReference>
<evidence type="ECO:0000256" key="7">
    <source>
        <dbReference type="ARBA" id="ARBA00022741"/>
    </source>
</evidence>
<evidence type="ECO:0000256" key="2">
    <source>
        <dbReference type="ARBA" id="ARBA00004141"/>
    </source>
</evidence>
<evidence type="ECO:0000256" key="14">
    <source>
        <dbReference type="SAM" id="MobiDB-lite"/>
    </source>
</evidence>
<feature type="coiled-coil region" evidence="13">
    <location>
        <begin position="266"/>
        <end position="293"/>
    </location>
</feature>
<dbReference type="Pfam" id="PF00512">
    <property type="entry name" value="HisKA"/>
    <property type="match status" value="1"/>
</dbReference>
<feature type="domain" description="Histidine kinase" evidence="16">
    <location>
        <begin position="743"/>
        <end position="962"/>
    </location>
</feature>
<evidence type="ECO:0000256" key="1">
    <source>
        <dbReference type="ARBA" id="ARBA00000085"/>
    </source>
</evidence>
<feature type="transmembrane region" description="Helical" evidence="15">
    <location>
        <begin position="48"/>
        <end position="67"/>
    </location>
</feature>
<evidence type="ECO:0000256" key="13">
    <source>
        <dbReference type="SAM" id="Coils"/>
    </source>
</evidence>
<feature type="region of interest" description="Disordered" evidence="14">
    <location>
        <begin position="959"/>
        <end position="984"/>
    </location>
</feature>
<dbReference type="PROSITE" id="PS50112">
    <property type="entry name" value="PAS"/>
    <property type="match status" value="1"/>
</dbReference>
<keyword evidence="12 15" id="KW-0472">Membrane</keyword>
<evidence type="ECO:0000256" key="8">
    <source>
        <dbReference type="ARBA" id="ARBA00022777"/>
    </source>
</evidence>
<dbReference type="SUPFAM" id="SSF55785">
    <property type="entry name" value="PYP-like sensor domain (PAS domain)"/>
    <property type="match status" value="3"/>
</dbReference>
<evidence type="ECO:0000313" key="19">
    <source>
        <dbReference type="EMBL" id="MDC0713086.1"/>
    </source>
</evidence>
<dbReference type="InterPro" id="IPR003594">
    <property type="entry name" value="HATPase_dom"/>
</dbReference>
<evidence type="ECO:0000256" key="3">
    <source>
        <dbReference type="ARBA" id="ARBA00012438"/>
    </source>
</evidence>
<dbReference type="NCBIfam" id="TIGR00229">
    <property type="entry name" value="sensory_box"/>
    <property type="match status" value="1"/>
</dbReference>
<dbReference type="Pfam" id="PF13426">
    <property type="entry name" value="PAS_9"/>
    <property type="match status" value="1"/>
</dbReference>
<dbReference type="InterPro" id="IPR036890">
    <property type="entry name" value="HATPase_C_sf"/>
</dbReference>
<dbReference type="CDD" id="cd00130">
    <property type="entry name" value="PAS"/>
    <property type="match status" value="1"/>
</dbReference>
<proteinExistence type="predicted"/>
<keyword evidence="7" id="KW-0547">Nucleotide-binding</keyword>
<dbReference type="Gene3D" id="3.30.565.10">
    <property type="entry name" value="Histidine kinase-like ATPase, C-terminal domain"/>
    <property type="match status" value="1"/>
</dbReference>
<sequence length="984" mass="109124">MRLHEPLTPPCAKPMSPRRVASSLFGQYAIAVTSVALALLLQKVVWPFMATSPFLFFFLAVMFSSWWGGWGPGLLSIGLSAMAVDHFFLDPTHSLRVAPGDGVALSLFTVLSLLMARLNTALRKTSLERALLLERERLARARAETEQARFHALLVQAPAIVALFQGAEHVLTLSNPLSTALFGQRALLGKPLRASVPELVPQGFLALMDRVYSTGEPSLGQETPWTFLQADGSTKAYVLDLVLQPIWDAHGRIDGVACFAFDRSESVLARQRMEELNAELKRSKEQYQGFVSQSTEGIFRLETDQPLPTTQPEQEQVEAILAHGYIAECNDAMARMYGLESAAALTGTRLGNLLVRGEPHNMESLRAFIRGGYRLEEAESHEVTHDGRPRVFLNNLVGVIEAGHLVSAWGTQRNVTEQRRAEEALRHSEERLRIAVNSAAIGTWDLNLVTGAYQCDERCRQLFGLSTEVSLRIDALRSGVHPEDQARFEQELARAFTPSSGGDFRIEYRTHGTEDGVERWVSVHGRAFFNEQARAVRFTGTVLDVSERRSTETSTRFLAEASAVLSSSLDYEDTLSNVARLTVPDLADWCTVDLKQPGEPFRRVAVAAAASEDAALARQVQHIHLDLEKHRSHPSAQAFLQQQPVLIEQIHLERFLENARNEEHARLIRTIRPLSFIAAPLVERGRAFGVLSFFSTRSGRRYTAKDLAFLEELAHRVALSVENARLYQEAQKAIRLRDEFLSIASHELKTPLTPLSLKLQMLSREVKRQPDSPLRRSVEDYIVIGTRQVKKLSELVSDLLDVTRIAGGRLRLEPEPLTLDLLIREVVGRYEPEAARMGSRLQLDLQASVVGHWDLLRLEQVITNLVDNAIKYGAGKPIHVGLHTRGNRAKLSVRDEGIGIAPQALSRIFGRFERAVSERHYGGLGLGLYITRTIVEAMGGSIQAESALGEGATFTLELPLGAGETAAQDSSEEPSEADSATRDT</sequence>
<feature type="domain" description="PAS" evidence="17">
    <location>
        <begin position="428"/>
        <end position="499"/>
    </location>
</feature>
<dbReference type="Gene3D" id="1.20.120.620">
    <property type="entry name" value="Backbone structure of the membrane domain of e. Coli histidine kinase receptor kdpd"/>
    <property type="match status" value="1"/>
</dbReference>
<dbReference type="SMART" id="SM00388">
    <property type="entry name" value="HisKA"/>
    <property type="match status" value="1"/>
</dbReference>
<feature type="domain" description="PAC" evidence="18">
    <location>
        <begin position="221"/>
        <end position="275"/>
    </location>
</feature>
<feature type="transmembrane region" description="Helical" evidence="15">
    <location>
        <begin position="20"/>
        <end position="41"/>
    </location>
</feature>
<dbReference type="PROSITE" id="PS50109">
    <property type="entry name" value="HIS_KIN"/>
    <property type="match status" value="1"/>
</dbReference>
<evidence type="ECO:0000256" key="10">
    <source>
        <dbReference type="ARBA" id="ARBA00022989"/>
    </source>
</evidence>
<dbReference type="CDD" id="cd00082">
    <property type="entry name" value="HisKA"/>
    <property type="match status" value="1"/>
</dbReference>
<reference evidence="19 20" key="1">
    <citation type="submission" date="2022-11" db="EMBL/GenBank/DDBJ databases">
        <title>Minimal conservation of predation-associated metabolite biosynthetic gene clusters underscores biosynthetic potential of Myxococcota including descriptions for ten novel species: Archangium lansinium sp. nov., Myxococcus landrumus sp. nov., Nannocystis bai.</title>
        <authorList>
            <person name="Ahearne A."/>
            <person name="Stevens C."/>
            <person name="Dowd S."/>
        </authorList>
    </citation>
    <scope>NUCLEOTIDE SEQUENCE [LARGE SCALE GENOMIC DNA]</scope>
    <source>
        <strain evidence="19 20">NCWAL01</strain>
    </source>
</reference>
<keyword evidence="9 19" id="KW-0067">ATP-binding</keyword>
<comment type="caution">
    <text evidence="19">The sequence shown here is derived from an EMBL/GenBank/DDBJ whole genome shotgun (WGS) entry which is preliminary data.</text>
</comment>
<evidence type="ECO:0000256" key="15">
    <source>
        <dbReference type="SAM" id="Phobius"/>
    </source>
</evidence>
<keyword evidence="20" id="KW-1185">Reference proteome</keyword>
<dbReference type="SMART" id="SM00091">
    <property type="entry name" value="PAS"/>
    <property type="match status" value="2"/>
</dbReference>
<dbReference type="InterPro" id="IPR025201">
    <property type="entry name" value="KdpD_TM"/>
</dbReference>
<dbReference type="InterPro" id="IPR000700">
    <property type="entry name" value="PAS-assoc_C"/>
</dbReference>
<dbReference type="InterPro" id="IPR036097">
    <property type="entry name" value="HisK_dim/P_sf"/>
</dbReference>
<keyword evidence="11" id="KW-0902">Two-component regulatory system</keyword>
<dbReference type="Pfam" id="PF02518">
    <property type="entry name" value="HATPase_c"/>
    <property type="match status" value="1"/>
</dbReference>
<evidence type="ECO:0000256" key="11">
    <source>
        <dbReference type="ARBA" id="ARBA00023012"/>
    </source>
</evidence>
<comment type="subcellular location">
    <subcellularLocation>
        <location evidence="2">Membrane</location>
        <topology evidence="2">Multi-pass membrane protein</topology>
    </subcellularLocation>
</comment>
<feature type="domain" description="PAC" evidence="18">
    <location>
        <begin position="504"/>
        <end position="557"/>
    </location>
</feature>
<dbReference type="InterPro" id="IPR000014">
    <property type="entry name" value="PAS"/>
</dbReference>
<accession>A0ABT5DL42</accession>
<dbReference type="InterPro" id="IPR005467">
    <property type="entry name" value="His_kinase_dom"/>
</dbReference>
<dbReference type="InterPro" id="IPR003018">
    <property type="entry name" value="GAF"/>
</dbReference>
<dbReference type="Proteomes" id="UP001221838">
    <property type="component" value="Unassembled WGS sequence"/>
</dbReference>
<dbReference type="InterPro" id="IPR013655">
    <property type="entry name" value="PAS_fold_3"/>
</dbReference>
<organism evidence="19 20">
    <name type="scientific">Stigmatella ashevillensis</name>
    <dbReference type="NCBI Taxonomy" id="2995309"/>
    <lineage>
        <taxon>Bacteria</taxon>
        <taxon>Pseudomonadati</taxon>
        <taxon>Myxococcota</taxon>
        <taxon>Myxococcia</taxon>
        <taxon>Myxococcales</taxon>
        <taxon>Cystobacterineae</taxon>
        <taxon>Archangiaceae</taxon>
        <taxon>Stigmatella</taxon>
    </lineage>
</organism>
<dbReference type="Pfam" id="PF13493">
    <property type="entry name" value="DUF4118"/>
    <property type="match status" value="1"/>
</dbReference>
<dbReference type="InterPro" id="IPR038318">
    <property type="entry name" value="KdpD_sf"/>
</dbReference>
<dbReference type="SUPFAM" id="SSF55781">
    <property type="entry name" value="GAF domain-like"/>
    <property type="match status" value="1"/>
</dbReference>
<keyword evidence="13" id="KW-0175">Coiled coil</keyword>
<dbReference type="SUPFAM" id="SSF55874">
    <property type="entry name" value="ATPase domain of HSP90 chaperone/DNA topoisomerase II/histidine kinase"/>
    <property type="match status" value="1"/>
</dbReference>
<evidence type="ECO:0000256" key="5">
    <source>
        <dbReference type="ARBA" id="ARBA00022679"/>
    </source>
</evidence>
<comment type="catalytic activity">
    <reaction evidence="1">
        <text>ATP + protein L-histidine = ADP + protein N-phospho-L-histidine.</text>
        <dbReference type="EC" id="2.7.13.3"/>
    </reaction>
</comment>
<dbReference type="PANTHER" id="PTHR43047:SF72">
    <property type="entry name" value="OSMOSENSING HISTIDINE PROTEIN KINASE SLN1"/>
    <property type="match status" value="1"/>
</dbReference>
<dbReference type="SUPFAM" id="SSF47384">
    <property type="entry name" value="Homodimeric domain of signal transducing histidine kinase"/>
    <property type="match status" value="1"/>
</dbReference>
<gene>
    <name evidence="19" type="ORF">POL68_31780</name>
</gene>
<evidence type="ECO:0000313" key="20">
    <source>
        <dbReference type="Proteomes" id="UP001221838"/>
    </source>
</evidence>
<evidence type="ECO:0000256" key="6">
    <source>
        <dbReference type="ARBA" id="ARBA00022692"/>
    </source>
</evidence>
<keyword evidence="4" id="KW-0597">Phosphoprotein</keyword>
<keyword evidence="10 15" id="KW-1133">Transmembrane helix</keyword>
<dbReference type="Pfam" id="PF01590">
    <property type="entry name" value="GAF"/>
    <property type="match status" value="1"/>
</dbReference>
<protein>
    <recommendedName>
        <fullName evidence="3">histidine kinase</fullName>
        <ecNumber evidence="3">2.7.13.3</ecNumber>
    </recommendedName>
</protein>
<dbReference type="Gene3D" id="3.30.450.40">
    <property type="match status" value="1"/>
</dbReference>
<dbReference type="Gene3D" id="1.10.287.130">
    <property type="match status" value="1"/>
</dbReference>
<evidence type="ECO:0000256" key="4">
    <source>
        <dbReference type="ARBA" id="ARBA00022553"/>
    </source>
</evidence>
<dbReference type="RefSeq" id="WP_272143273.1">
    <property type="nucleotide sequence ID" value="NZ_JAQNDM010000002.1"/>
</dbReference>
<dbReference type="SMART" id="SM00065">
    <property type="entry name" value="GAF"/>
    <property type="match status" value="1"/>
</dbReference>
<dbReference type="InterPro" id="IPR004358">
    <property type="entry name" value="Sig_transdc_His_kin-like_C"/>
</dbReference>
<dbReference type="InterPro" id="IPR003661">
    <property type="entry name" value="HisK_dim/P_dom"/>
</dbReference>